<gene>
    <name evidence="1" type="ORF">NE857_09135</name>
</gene>
<reference evidence="1" key="1">
    <citation type="submission" date="2022-06" db="EMBL/GenBank/DDBJ databases">
        <authorList>
            <person name="Ping M."/>
        </authorList>
    </citation>
    <scope>NUCLEOTIDE SEQUENCE</scope>
    <source>
        <strain evidence="1">JCM11759T</strain>
    </source>
</reference>
<dbReference type="RefSeq" id="WP_254420585.1">
    <property type="nucleotide sequence ID" value="NZ_BAAAJB010000005.1"/>
</dbReference>
<sequence length="139" mass="15192">MVLADFYRDQIGPLELLEYIDGLPAHSRLAAEQAEDDDLADQVVAQGDLPAQAPPPVTDLTPEARRLDAVLDRLGEVLAAIIAAAGQTPPRIPPAPRPNTAFDRARKRASVHRHSDLLARIAERRRTLAERRRTSGPPS</sequence>
<organism evidence="1 2">
    <name type="scientific">Nocardiopsis exhalans</name>
    <dbReference type="NCBI Taxonomy" id="163604"/>
    <lineage>
        <taxon>Bacteria</taxon>
        <taxon>Bacillati</taxon>
        <taxon>Actinomycetota</taxon>
        <taxon>Actinomycetes</taxon>
        <taxon>Streptosporangiales</taxon>
        <taxon>Nocardiopsidaceae</taxon>
        <taxon>Nocardiopsis</taxon>
    </lineage>
</organism>
<evidence type="ECO:0000313" key="2">
    <source>
        <dbReference type="Proteomes" id="UP001055940"/>
    </source>
</evidence>
<protein>
    <submittedName>
        <fullName evidence="1">Uncharacterized protein</fullName>
    </submittedName>
</protein>
<evidence type="ECO:0000313" key="1">
    <source>
        <dbReference type="EMBL" id="USY21745.1"/>
    </source>
</evidence>
<name>A0ABY5DEF1_9ACTN</name>
<proteinExistence type="predicted"/>
<accession>A0ABY5DEF1</accession>
<dbReference type="Proteomes" id="UP001055940">
    <property type="component" value="Chromosome"/>
</dbReference>
<dbReference type="EMBL" id="CP099837">
    <property type="protein sequence ID" value="USY21745.1"/>
    <property type="molecule type" value="Genomic_DNA"/>
</dbReference>
<keyword evidence="2" id="KW-1185">Reference proteome</keyword>